<dbReference type="WBParaSite" id="ASIM_0001747601-mRNA-1">
    <property type="protein sequence ID" value="ASIM_0001747601-mRNA-1"/>
    <property type="gene ID" value="ASIM_0001747601"/>
</dbReference>
<keyword evidence="1" id="KW-0732">Signal</keyword>
<evidence type="ECO:0000313" key="2">
    <source>
        <dbReference type="EMBL" id="VDK58946.1"/>
    </source>
</evidence>
<dbReference type="EMBL" id="UYRR01033512">
    <property type="protein sequence ID" value="VDK58946.1"/>
    <property type="molecule type" value="Genomic_DNA"/>
</dbReference>
<keyword evidence="3" id="KW-1185">Reference proteome</keyword>
<sequence length="90" mass="10469">MRSLVALVYMASVILSVFTEEIENDKSSPNKRYYSSFAKRYYGPSRFAFAKRFDSDIEDNNELEKRAMRFAFAKRFAFLGHAPLSYNAFA</sequence>
<feature type="signal peptide" evidence="1">
    <location>
        <begin position="1"/>
        <end position="19"/>
    </location>
</feature>
<accession>A0A0M3K934</accession>
<evidence type="ECO:0000256" key="1">
    <source>
        <dbReference type="SAM" id="SignalP"/>
    </source>
</evidence>
<evidence type="ECO:0000313" key="3">
    <source>
        <dbReference type="Proteomes" id="UP000267096"/>
    </source>
</evidence>
<dbReference type="Proteomes" id="UP000267096">
    <property type="component" value="Unassembled WGS sequence"/>
</dbReference>
<evidence type="ECO:0000313" key="4">
    <source>
        <dbReference type="WBParaSite" id="ASIM_0001747601-mRNA-1"/>
    </source>
</evidence>
<protein>
    <submittedName>
        <fullName evidence="4">Neuropeptide-Like Protein</fullName>
    </submittedName>
</protein>
<name>A0A0M3K934_ANISI</name>
<reference evidence="4" key="1">
    <citation type="submission" date="2017-02" db="UniProtKB">
        <authorList>
            <consortium name="WormBaseParasite"/>
        </authorList>
    </citation>
    <scope>IDENTIFICATION</scope>
</reference>
<reference evidence="2 3" key="2">
    <citation type="submission" date="2018-11" db="EMBL/GenBank/DDBJ databases">
        <authorList>
            <consortium name="Pathogen Informatics"/>
        </authorList>
    </citation>
    <scope>NUCLEOTIDE SEQUENCE [LARGE SCALE GENOMIC DNA]</scope>
</reference>
<proteinExistence type="predicted"/>
<gene>
    <name evidence="2" type="ORF">ASIM_LOCUS16882</name>
</gene>
<dbReference type="AlphaFoldDB" id="A0A0M3K934"/>
<organism evidence="4">
    <name type="scientific">Anisakis simplex</name>
    <name type="common">Herring worm</name>
    <dbReference type="NCBI Taxonomy" id="6269"/>
    <lineage>
        <taxon>Eukaryota</taxon>
        <taxon>Metazoa</taxon>
        <taxon>Ecdysozoa</taxon>
        <taxon>Nematoda</taxon>
        <taxon>Chromadorea</taxon>
        <taxon>Rhabditida</taxon>
        <taxon>Spirurina</taxon>
        <taxon>Ascaridomorpha</taxon>
        <taxon>Ascaridoidea</taxon>
        <taxon>Anisakidae</taxon>
        <taxon>Anisakis</taxon>
        <taxon>Anisakis simplex complex</taxon>
    </lineage>
</organism>
<feature type="chain" id="PRO_5043121330" evidence="1">
    <location>
        <begin position="20"/>
        <end position="90"/>
    </location>
</feature>